<comment type="caution">
    <text evidence="1">The sequence shown here is derived from an EMBL/GenBank/DDBJ whole genome shotgun (WGS) entry which is preliminary data.</text>
</comment>
<proteinExistence type="predicted"/>
<protein>
    <submittedName>
        <fullName evidence="1">Translocation associated membrane protein</fullName>
    </submittedName>
</protein>
<organism evidence="1 2">
    <name type="scientific">Holotrichia oblita</name>
    <name type="common">Chafer beetle</name>
    <dbReference type="NCBI Taxonomy" id="644536"/>
    <lineage>
        <taxon>Eukaryota</taxon>
        <taxon>Metazoa</taxon>
        <taxon>Ecdysozoa</taxon>
        <taxon>Arthropoda</taxon>
        <taxon>Hexapoda</taxon>
        <taxon>Insecta</taxon>
        <taxon>Pterygota</taxon>
        <taxon>Neoptera</taxon>
        <taxon>Endopterygota</taxon>
        <taxon>Coleoptera</taxon>
        <taxon>Polyphaga</taxon>
        <taxon>Scarabaeiformia</taxon>
        <taxon>Scarabaeidae</taxon>
        <taxon>Melolonthinae</taxon>
        <taxon>Holotrichia</taxon>
    </lineage>
</organism>
<name>A0ACB9TVD1_HOLOL</name>
<evidence type="ECO:0000313" key="1">
    <source>
        <dbReference type="EMBL" id="KAI4470918.1"/>
    </source>
</evidence>
<reference evidence="1" key="1">
    <citation type="submission" date="2022-04" db="EMBL/GenBank/DDBJ databases">
        <title>Chromosome-scale genome assembly of Holotrichia oblita Faldermann.</title>
        <authorList>
            <person name="Rongchong L."/>
        </authorList>
    </citation>
    <scope>NUCLEOTIDE SEQUENCE</scope>
    <source>
        <strain evidence="1">81SQS9</strain>
    </source>
</reference>
<keyword evidence="2" id="KW-1185">Reference proteome</keyword>
<gene>
    <name evidence="1" type="ORF">MML48_1g00443</name>
</gene>
<evidence type="ECO:0000313" key="2">
    <source>
        <dbReference type="Proteomes" id="UP001056778"/>
    </source>
</evidence>
<sequence length="381" mass="43235">MVKPVRKNSNKNPPVFSHEFIIQNHADIVSCVAMVIVVGLMVQATSPIASIFITLQHNVTEAGEIPLYSPGIKDWAAVFFYSLICIVVHAIIQEYVLDKVSKRLHLSKSKLAIFTNSGQLAVFYLASTVWGFDIVIRERYIPDISLLWTDYPAPLSFMMKLYLIIQLAYSLHEIPELYFQRTKKEEYVSRAVNSLSSLVLVSIPYFLNFNRLLLCLLVLDHISELVLHISQLIQTVDRDDKFTKDCIEIYLFSVTGLISKVVLIFSRLGSIILAVLTLWFGLAQGEQQELDIQAGYYNIPAIRLAILGGILALQVYLTFNFINQELAQIAKNKETSGATVIAKSKQRKDKNKKHKKSTNEESDLPEVDQNTNKNLRKQKIK</sequence>
<accession>A0ACB9TVD1</accession>
<dbReference type="EMBL" id="CM043015">
    <property type="protein sequence ID" value="KAI4470918.1"/>
    <property type="molecule type" value="Genomic_DNA"/>
</dbReference>
<dbReference type="Proteomes" id="UP001056778">
    <property type="component" value="Chromosome 1"/>
</dbReference>